<dbReference type="GO" id="GO:0019290">
    <property type="term" value="P:siderophore biosynthetic process"/>
    <property type="evidence" value="ECO:0007669"/>
    <property type="project" value="InterPro"/>
</dbReference>
<gene>
    <name evidence="4" type="ordered locus">REQ_08120</name>
</gene>
<evidence type="ECO:0000313" key="4">
    <source>
        <dbReference type="EMBL" id="CBH46927.1"/>
    </source>
</evidence>
<dbReference type="KEGG" id="req:REQ_08120"/>
<keyword evidence="2" id="KW-0560">Oxidoreductase</keyword>
<protein>
    <submittedName>
        <fullName evidence="4">Short chain dehydrogenase</fullName>
    </submittedName>
</protein>
<name>A0A3S5Y312_RHOH1</name>
<dbReference type="InterPro" id="IPR036291">
    <property type="entry name" value="NAD(P)-bd_dom_sf"/>
</dbReference>
<dbReference type="InterPro" id="IPR057326">
    <property type="entry name" value="KR_dom"/>
</dbReference>
<dbReference type="GO" id="GO:0008667">
    <property type="term" value="F:2,3-dihydro-2,3-dihydroxybenzoate dehydrogenase activity"/>
    <property type="evidence" value="ECO:0007669"/>
    <property type="project" value="InterPro"/>
</dbReference>
<evidence type="ECO:0000256" key="1">
    <source>
        <dbReference type="ARBA" id="ARBA00006484"/>
    </source>
</evidence>
<dbReference type="AlphaFoldDB" id="A0A3S5Y312"/>
<evidence type="ECO:0000256" key="2">
    <source>
        <dbReference type="ARBA" id="ARBA00023002"/>
    </source>
</evidence>
<organism evidence="4">
    <name type="scientific">Rhodococcus hoagii (strain 103S)</name>
    <name type="common">Rhodococcus equi</name>
    <dbReference type="NCBI Taxonomy" id="685727"/>
    <lineage>
        <taxon>Bacteria</taxon>
        <taxon>Bacillati</taxon>
        <taxon>Actinomycetota</taxon>
        <taxon>Actinomycetes</taxon>
        <taxon>Mycobacteriales</taxon>
        <taxon>Nocardiaceae</taxon>
        <taxon>Prescottella</taxon>
    </lineage>
</organism>
<dbReference type="GeneID" id="57576379"/>
<sequence>MTAPLCLVTGAGRGIGRTTAATLAQRGWRVAVLDRDAESLERTGELVGVACVAAHAVDIRDGDAVAAAVATIESLHGPLTGLAHVAGVLETGSVLDSEPDSWQRVFDVNVTGLLNVVRSVGRAMRARGAGAIVVVGSNAAGVPRTGMGAYGASKAAATMIARVTGLELAHHGIRVNVVAPGSTDTDMQRSLWPDPADDTGARGAIEGSLADFKVGIPLGRIAAAEDIADSVEFLLSERARHITMQALYVDGGATLRA</sequence>
<dbReference type="PANTHER" id="PTHR24321">
    <property type="entry name" value="DEHYDROGENASES, SHORT CHAIN"/>
    <property type="match status" value="1"/>
</dbReference>
<dbReference type="FunFam" id="3.40.50.720:FF:000084">
    <property type="entry name" value="Short-chain dehydrogenase reductase"/>
    <property type="match status" value="1"/>
</dbReference>
<dbReference type="InterPro" id="IPR003560">
    <property type="entry name" value="DHB_DH"/>
</dbReference>
<dbReference type="InterPro" id="IPR002347">
    <property type="entry name" value="SDR_fam"/>
</dbReference>
<evidence type="ECO:0000259" key="3">
    <source>
        <dbReference type="SMART" id="SM00822"/>
    </source>
</evidence>
<evidence type="ECO:0000313" key="5">
    <source>
        <dbReference type="Proteomes" id="UP000006892"/>
    </source>
</evidence>
<dbReference type="RefSeq" id="WP_013414935.1">
    <property type="nucleotide sequence ID" value="NC_014659.1"/>
</dbReference>
<dbReference type="SUPFAM" id="SSF51735">
    <property type="entry name" value="NAD(P)-binding Rossmann-fold domains"/>
    <property type="match status" value="1"/>
</dbReference>
<feature type="domain" description="Ketoreductase" evidence="3">
    <location>
        <begin position="4"/>
        <end position="181"/>
    </location>
</feature>
<comment type="similarity">
    <text evidence="1">Belongs to the short-chain dehydrogenases/reductases (SDR) family.</text>
</comment>
<dbReference type="Gene3D" id="3.40.50.720">
    <property type="entry name" value="NAD(P)-binding Rossmann-like Domain"/>
    <property type="match status" value="1"/>
</dbReference>
<dbReference type="Proteomes" id="UP001154400">
    <property type="component" value="Chromosome"/>
</dbReference>
<dbReference type="PRINTS" id="PR01397">
    <property type="entry name" value="DHBDHDRGNASE"/>
</dbReference>
<dbReference type="PANTHER" id="PTHR24321:SF13">
    <property type="entry name" value="2,3-DIHYDRO-2,3-DIHYDROXYBENZOATE DEHYDROGENASE"/>
    <property type="match status" value="1"/>
</dbReference>
<dbReference type="SMART" id="SM00822">
    <property type="entry name" value="PKS_KR"/>
    <property type="match status" value="1"/>
</dbReference>
<proteinExistence type="inferred from homology"/>
<dbReference type="Pfam" id="PF00106">
    <property type="entry name" value="adh_short"/>
    <property type="match status" value="1"/>
</dbReference>
<accession>A0A3S5Y312</accession>
<dbReference type="PROSITE" id="PS00061">
    <property type="entry name" value="ADH_SHORT"/>
    <property type="match status" value="1"/>
</dbReference>
<dbReference type="InterPro" id="IPR020904">
    <property type="entry name" value="Sc_DH/Rdtase_CS"/>
</dbReference>
<reference evidence="4" key="1">
    <citation type="journal article" date="2010" name="PLoS Genet.">
        <title>The genome of a pathogenic rhodococcus: cooptive virulence underpinned by key gene acquisitions.</title>
        <authorList>
            <person name="Letek M."/>
            <person name="Gonzalez P."/>
            <person name="Macarthur I."/>
            <person name="Rodriguez H."/>
            <person name="Freeman T.C."/>
            <person name="Valero-Rello A."/>
            <person name="Blanco M."/>
            <person name="Buckley T."/>
            <person name="Cherevach I."/>
            <person name="Fahey R."/>
            <person name="Hapeshi A."/>
            <person name="Holdstock J."/>
            <person name="Leadon D."/>
            <person name="Navas J."/>
            <person name="Ocampo A."/>
            <person name="Quail M.A."/>
            <person name="Sanders M."/>
            <person name="Scortti M.M."/>
            <person name="Prescott J.F."/>
            <person name="Fogarty U."/>
            <person name="Meijer W.G."/>
            <person name="Parkhill J."/>
            <person name="Bentley S.D."/>
            <person name="Vazquez-Boland J.A."/>
        </authorList>
    </citation>
    <scope>NUCLEOTIDE SEQUENCE [LARGE SCALE GENOMIC DNA]</scope>
    <source>
        <strain evidence="4 5">103S</strain>
    </source>
</reference>
<dbReference type="EMBL" id="FN563149">
    <property type="protein sequence ID" value="CBH46927.1"/>
    <property type="molecule type" value="Genomic_DNA"/>
</dbReference>